<dbReference type="Pfam" id="PF00295">
    <property type="entry name" value="Glyco_hydro_28"/>
    <property type="match status" value="1"/>
</dbReference>
<dbReference type="InterPro" id="IPR006626">
    <property type="entry name" value="PbH1"/>
</dbReference>
<dbReference type="CDD" id="cd00113">
    <property type="entry name" value="PLAT"/>
    <property type="match status" value="1"/>
</dbReference>
<keyword evidence="14" id="KW-0812">Transmembrane</keyword>
<comment type="subcellular location">
    <subcellularLocation>
        <location evidence="1">Secreted</location>
        <location evidence="1">Cell wall</location>
    </subcellularLocation>
</comment>
<comment type="catalytic activity">
    <reaction evidence="11">
        <text>(1,4-alpha-D-galacturonosyl)n+m + H2O = (1,4-alpha-D-galacturonosyl)n + (1,4-alpha-D-galacturonosyl)m.</text>
        <dbReference type="EC" id="3.2.1.15"/>
    </reaction>
</comment>
<evidence type="ECO:0000256" key="7">
    <source>
        <dbReference type="ARBA" id="ARBA00022737"/>
    </source>
</evidence>
<dbReference type="InterPro" id="IPR000743">
    <property type="entry name" value="Glyco_hydro_28"/>
</dbReference>
<comment type="similarity">
    <text evidence="2 13">Belongs to the glycosyl hydrolase 28 family.</text>
</comment>
<evidence type="ECO:0000256" key="10">
    <source>
        <dbReference type="ARBA" id="ARBA00023316"/>
    </source>
</evidence>
<feature type="transmembrane region" description="Helical" evidence="14">
    <location>
        <begin position="221"/>
        <end position="239"/>
    </location>
</feature>
<evidence type="ECO:0000313" key="17">
    <source>
        <dbReference type="Proteomes" id="UP000824120"/>
    </source>
</evidence>
<evidence type="ECO:0000256" key="13">
    <source>
        <dbReference type="RuleBase" id="RU361169"/>
    </source>
</evidence>
<keyword evidence="4" id="KW-0134">Cell wall</keyword>
<dbReference type="InterPro" id="IPR010417">
    <property type="entry name" value="Embryo-specific_ATS3"/>
</dbReference>
<evidence type="ECO:0000256" key="5">
    <source>
        <dbReference type="ARBA" id="ARBA00022525"/>
    </source>
</evidence>
<protein>
    <recommendedName>
        <fullName evidence="3">endo-polygalacturonase</fullName>
        <ecNumber evidence="3">3.2.1.15</ecNumber>
    </recommendedName>
</protein>
<evidence type="ECO:0000256" key="14">
    <source>
        <dbReference type="SAM" id="Phobius"/>
    </source>
</evidence>
<dbReference type="PANTHER" id="PTHR31375">
    <property type="match status" value="1"/>
</dbReference>
<sequence>MSPARTSRPAMLFLLVITVASITSGVQASRSIVFLPQPLSSLDIINTTLHQGQNARCSFTVSIRTSCSSPTYTRDQISLAFGDAYGNQVYAPRIDDPASRAFERCSKDTYTVYGPCTYQICYVYLYRSGFDGWIPYDVTIYGYNSKAVTFIYNVAIPGNTWYGHNYCRSRAVKSAGNLGWSLLSVGSTMLYTIAGLFRGLARCAILRDVLEEIMMISNSQFYLVTFLVLLCMVSSVWSADIKTFNVIDFGAVGDGRTDDLPVRICKHLIMYHNMQAFLKAWEAVCQSESSRVILVIPKRKKFLLKPSEFDGPCKPSSIHIQVSGNIIAPNSKSAWDGAATNAWLTFANINHLTVNGNGVFDGQGHIWWPNACANDNTSQETQCKGPTALIFRRCDQLRVRGVTIIRSARSHIILTACNEVSIANIRIMSPGDSLNTDGIDVSGSTNVRIHNSLIATGDDCIAIGGGSSNVSISGITCGPGHGISIGSLGEGGFEVVEDVNVRNCTMKDTLAGVRIKTWQGGEGYARRIAFEGIVFVAVNNPIIIDQFYCPSRVNCKNDTAAVALSDITFRGILGTSLMDEVINLSCSETVGCKNILLDRVYISSVNGNPVHAKCINAHGRYTHTSPAVKCLLPP</sequence>
<keyword evidence="5" id="KW-0964">Secreted</keyword>
<evidence type="ECO:0000256" key="8">
    <source>
        <dbReference type="ARBA" id="ARBA00022801"/>
    </source>
</evidence>
<evidence type="ECO:0000256" key="6">
    <source>
        <dbReference type="ARBA" id="ARBA00022729"/>
    </source>
</evidence>
<comment type="caution">
    <text evidence="16">The sequence shown here is derived from an EMBL/GenBank/DDBJ whole genome shotgun (WGS) entry which is preliminary data.</text>
</comment>
<keyword evidence="6 15" id="KW-0732">Signal</keyword>
<dbReference type="Proteomes" id="UP000824120">
    <property type="component" value="Chromosome 3"/>
</dbReference>
<dbReference type="PROSITE" id="PS00502">
    <property type="entry name" value="POLYGALACTURONASE"/>
    <property type="match status" value="1"/>
</dbReference>
<evidence type="ECO:0000256" key="3">
    <source>
        <dbReference type="ARBA" id="ARBA00012736"/>
    </source>
</evidence>
<evidence type="ECO:0000256" key="15">
    <source>
        <dbReference type="SAM" id="SignalP"/>
    </source>
</evidence>
<feature type="signal peptide" evidence="15">
    <location>
        <begin position="1"/>
        <end position="28"/>
    </location>
</feature>
<dbReference type="Pfam" id="PF06232">
    <property type="entry name" value="ATS3"/>
    <property type="match status" value="1"/>
</dbReference>
<dbReference type="GO" id="GO:0004650">
    <property type="term" value="F:polygalacturonase activity"/>
    <property type="evidence" value="ECO:0007669"/>
    <property type="project" value="UniProtKB-EC"/>
</dbReference>
<dbReference type="SUPFAM" id="SSF51126">
    <property type="entry name" value="Pectin lyase-like"/>
    <property type="match status" value="1"/>
</dbReference>
<dbReference type="GO" id="GO:0005975">
    <property type="term" value="P:carbohydrate metabolic process"/>
    <property type="evidence" value="ECO:0007669"/>
    <property type="project" value="InterPro"/>
</dbReference>
<keyword evidence="14" id="KW-1133">Transmembrane helix</keyword>
<feature type="chain" id="PRO_5039949092" description="endo-polygalacturonase" evidence="15">
    <location>
        <begin position="29"/>
        <end position="634"/>
    </location>
</feature>
<keyword evidence="17" id="KW-1185">Reference proteome</keyword>
<feature type="transmembrane region" description="Helical" evidence="14">
    <location>
        <begin position="178"/>
        <end position="200"/>
    </location>
</feature>
<dbReference type="SUPFAM" id="SSF49723">
    <property type="entry name" value="Lipase/lipooxygenase domain (PLAT/LH2 domain)"/>
    <property type="match status" value="1"/>
</dbReference>
<organism evidence="16 17">
    <name type="scientific">Solanum commersonii</name>
    <name type="common">Commerson's wild potato</name>
    <name type="synonym">Commerson's nightshade</name>
    <dbReference type="NCBI Taxonomy" id="4109"/>
    <lineage>
        <taxon>Eukaryota</taxon>
        <taxon>Viridiplantae</taxon>
        <taxon>Streptophyta</taxon>
        <taxon>Embryophyta</taxon>
        <taxon>Tracheophyta</taxon>
        <taxon>Spermatophyta</taxon>
        <taxon>Magnoliopsida</taxon>
        <taxon>eudicotyledons</taxon>
        <taxon>Gunneridae</taxon>
        <taxon>Pentapetalae</taxon>
        <taxon>asterids</taxon>
        <taxon>lamiids</taxon>
        <taxon>Solanales</taxon>
        <taxon>Solanaceae</taxon>
        <taxon>Solanoideae</taxon>
        <taxon>Solaneae</taxon>
        <taxon>Solanum</taxon>
    </lineage>
</organism>
<keyword evidence="14" id="KW-0472">Membrane</keyword>
<dbReference type="FunFam" id="2.160.20.10:FF:000032">
    <property type="entry name" value="Pectin lyase-like superfamily protein"/>
    <property type="match status" value="1"/>
</dbReference>
<accession>A0A9J6A212</accession>
<dbReference type="SMART" id="SM00710">
    <property type="entry name" value="PbH1"/>
    <property type="match status" value="6"/>
</dbReference>
<dbReference type="InterPro" id="IPR036392">
    <property type="entry name" value="PLAT/LH2_dom_sf"/>
</dbReference>
<dbReference type="InterPro" id="IPR011050">
    <property type="entry name" value="Pectin_lyase_fold/virulence"/>
</dbReference>
<name>A0A9J6A212_SOLCO</name>
<dbReference type="OrthoDB" id="187139at2759"/>
<keyword evidence="9 13" id="KW-0326">Glycosidase</keyword>
<evidence type="ECO:0000256" key="2">
    <source>
        <dbReference type="ARBA" id="ARBA00008834"/>
    </source>
</evidence>
<gene>
    <name evidence="16" type="ORF">H5410_018437</name>
</gene>
<proteinExistence type="inferred from homology"/>
<evidence type="ECO:0000256" key="12">
    <source>
        <dbReference type="PROSITE-ProRule" id="PRU10052"/>
    </source>
</evidence>
<feature type="active site" evidence="12">
    <location>
        <position position="481"/>
    </location>
</feature>
<dbReference type="GO" id="GO:0071555">
    <property type="term" value="P:cell wall organization"/>
    <property type="evidence" value="ECO:0007669"/>
    <property type="project" value="UniProtKB-KW"/>
</dbReference>
<evidence type="ECO:0000256" key="9">
    <source>
        <dbReference type="ARBA" id="ARBA00023295"/>
    </source>
</evidence>
<evidence type="ECO:0000256" key="11">
    <source>
        <dbReference type="ARBA" id="ARBA00034074"/>
    </source>
</evidence>
<keyword evidence="7" id="KW-0677">Repeat</keyword>
<dbReference type="InterPro" id="IPR012334">
    <property type="entry name" value="Pectin_lyas_fold"/>
</dbReference>
<keyword evidence="8 13" id="KW-0378">Hydrolase</keyword>
<evidence type="ECO:0000256" key="1">
    <source>
        <dbReference type="ARBA" id="ARBA00004191"/>
    </source>
</evidence>
<dbReference type="EC" id="3.2.1.15" evidence="3"/>
<dbReference type="Gene3D" id="2.160.20.10">
    <property type="entry name" value="Single-stranded right-handed beta-helix, Pectin lyase-like"/>
    <property type="match status" value="1"/>
</dbReference>
<evidence type="ECO:0000313" key="16">
    <source>
        <dbReference type="EMBL" id="KAG5618613.1"/>
    </source>
</evidence>
<reference evidence="16 17" key="1">
    <citation type="submission" date="2020-09" db="EMBL/GenBank/DDBJ databases">
        <title>De no assembly of potato wild relative species, Solanum commersonii.</title>
        <authorList>
            <person name="Cho K."/>
        </authorList>
    </citation>
    <scope>NUCLEOTIDE SEQUENCE [LARGE SCALE GENOMIC DNA]</scope>
    <source>
        <strain evidence="16">LZ3.2</strain>
        <tissue evidence="16">Leaf</tissue>
    </source>
</reference>
<dbReference type="AlphaFoldDB" id="A0A9J6A212"/>
<evidence type="ECO:0000256" key="4">
    <source>
        <dbReference type="ARBA" id="ARBA00022512"/>
    </source>
</evidence>
<dbReference type="EMBL" id="JACXVP010000003">
    <property type="protein sequence ID" value="KAG5618613.1"/>
    <property type="molecule type" value="Genomic_DNA"/>
</dbReference>
<keyword evidence="10" id="KW-0961">Cell wall biogenesis/degradation</keyword>